<evidence type="ECO:0000259" key="1">
    <source>
        <dbReference type="Pfam" id="PF04230"/>
    </source>
</evidence>
<dbReference type="OrthoDB" id="9799278at2"/>
<dbReference type="eggNOG" id="COG2327">
    <property type="taxonomic scope" value="Bacteria"/>
</dbReference>
<dbReference type="RefSeq" id="WP_013618659.1">
    <property type="nucleotide sequence ID" value="NC_015164.1"/>
</dbReference>
<evidence type="ECO:0000313" key="2">
    <source>
        <dbReference type="EMBL" id="ADY37286.1"/>
    </source>
</evidence>
<gene>
    <name evidence="2" type="ordered locus">Bacsa_2753</name>
</gene>
<dbReference type="KEGG" id="bsa:Bacsa_2753"/>
<dbReference type="Pfam" id="PF04230">
    <property type="entry name" value="PS_pyruv_trans"/>
    <property type="match status" value="1"/>
</dbReference>
<accession>F0R0E2</accession>
<name>F0R0E2_PHOSB</name>
<evidence type="ECO:0000313" key="3">
    <source>
        <dbReference type="Proteomes" id="UP000007486"/>
    </source>
</evidence>
<dbReference type="AlphaFoldDB" id="F0R0E2"/>
<keyword evidence="3" id="KW-1185">Reference proteome</keyword>
<organism evidence="2 3">
    <name type="scientific">Phocaeicola salanitronis (strain DSM 18170 / JCM 13657 / CCUG 60908 / BL78)</name>
    <name type="common">Bacteroides salanitronis</name>
    <dbReference type="NCBI Taxonomy" id="667015"/>
    <lineage>
        <taxon>Bacteria</taxon>
        <taxon>Pseudomonadati</taxon>
        <taxon>Bacteroidota</taxon>
        <taxon>Bacteroidia</taxon>
        <taxon>Bacteroidales</taxon>
        <taxon>Bacteroidaceae</taxon>
        <taxon>Phocaeicola</taxon>
    </lineage>
</organism>
<dbReference type="EMBL" id="CP002530">
    <property type="protein sequence ID" value="ADY37286.1"/>
    <property type="molecule type" value="Genomic_DNA"/>
</dbReference>
<dbReference type="InterPro" id="IPR007345">
    <property type="entry name" value="Polysacch_pyruvyl_Trfase"/>
</dbReference>
<proteinExistence type="predicted"/>
<sequence>MKKIGIYTIIANNYGAQLQAYATARYLQQICKNSKVELVYVPEIPTSHNWRSVVKSFLPQEMIRRRRFEQFQKLSPLTRSYTASEILKSPLQYDLHIVGSDQVWNVSGGMDNHLHYFLPFQTSSPKIALAASFGTSEIPIKLKDEVKGYLSGFSSIAVREIDGIKILNELGIYANVILDPTFWMDTEEWEFLAGTTPILKGDYIVTYGFEVSNKNVQILINDIRNLYKLPVIAIDGARIFKFDKVFNSCGPLEFLNIIRYAKLVVTSSFHGTAFSVIFNKDFWVLAHSSKNSRMENLLSELEITDRILPFNTFLFKSIISKAPSINYGKLNRRLSMLRQKSQAYIKNIILSKKYD</sequence>
<reference evidence="2 3" key="1">
    <citation type="journal article" date="2011" name="Stand. Genomic Sci.">
        <title>Complete genome sequence of Bacteroides salanitronis type strain (BL78).</title>
        <authorList>
            <person name="Gronow S."/>
            <person name="Held B."/>
            <person name="Lucas S."/>
            <person name="Lapidus A."/>
            <person name="Del Rio T.G."/>
            <person name="Nolan M."/>
            <person name="Tice H."/>
            <person name="Deshpande S."/>
            <person name="Cheng J.F."/>
            <person name="Pitluck S."/>
            <person name="Liolios K."/>
            <person name="Pagani I."/>
            <person name="Ivanova N."/>
            <person name="Mavromatis K."/>
            <person name="Pati A."/>
            <person name="Tapia R."/>
            <person name="Han C."/>
            <person name="Goodwin L."/>
            <person name="Chen A."/>
            <person name="Palaniappan K."/>
            <person name="Land M."/>
            <person name="Hauser L."/>
            <person name="Chang Y.J."/>
            <person name="Jeffries C.D."/>
            <person name="Brambilla E.M."/>
            <person name="Rohde M."/>
            <person name="Goker M."/>
            <person name="Detter J.C."/>
            <person name="Woyke T."/>
            <person name="Bristow J."/>
            <person name="Markowitz V."/>
            <person name="Hugenholtz P."/>
            <person name="Kyrpides N.C."/>
            <person name="Klenk H.P."/>
            <person name="Eisen J.A."/>
        </authorList>
    </citation>
    <scope>NUCLEOTIDE SEQUENCE [LARGE SCALE GENOMIC DNA]</scope>
    <source>
        <strain evidence="2 3">DSM 18170</strain>
    </source>
</reference>
<feature type="domain" description="Polysaccharide pyruvyl transferase" evidence="1">
    <location>
        <begin position="13"/>
        <end position="289"/>
    </location>
</feature>
<dbReference type="Proteomes" id="UP000007486">
    <property type="component" value="Chromosome"/>
</dbReference>
<dbReference type="STRING" id="667015.Bacsa_2753"/>
<protein>
    <recommendedName>
        <fullName evidence="1">Polysaccharide pyruvyl transferase domain-containing protein</fullName>
    </recommendedName>
</protein>
<dbReference type="HOGENOM" id="CLU_025617_1_0_10"/>